<evidence type="ECO:0000313" key="3">
    <source>
        <dbReference type="EMBL" id="MFC3637991.1"/>
    </source>
</evidence>
<accession>A0ABV7UHM3</accession>
<gene>
    <name evidence="3" type="ORF">ACFONL_11510</name>
</gene>
<feature type="region of interest" description="Disordered" evidence="1">
    <location>
        <begin position="162"/>
        <end position="201"/>
    </location>
</feature>
<reference evidence="4" key="1">
    <citation type="journal article" date="2019" name="Int. J. Syst. Evol. Microbiol.">
        <title>The Global Catalogue of Microorganisms (GCM) 10K type strain sequencing project: providing services to taxonomists for standard genome sequencing and annotation.</title>
        <authorList>
            <consortium name="The Broad Institute Genomics Platform"/>
            <consortium name="The Broad Institute Genome Sequencing Center for Infectious Disease"/>
            <person name="Wu L."/>
            <person name="Ma J."/>
        </authorList>
    </citation>
    <scope>NUCLEOTIDE SEQUENCE [LARGE SCALE GENOMIC DNA]</scope>
    <source>
        <strain evidence="4">KCTC 42282</strain>
    </source>
</reference>
<dbReference type="EMBL" id="JBHRYC010000055">
    <property type="protein sequence ID" value="MFC3637991.1"/>
    <property type="molecule type" value="Genomic_DNA"/>
</dbReference>
<protein>
    <submittedName>
        <fullName evidence="3">Invasion associated locus B family protein</fullName>
    </submittedName>
</protein>
<feature type="compositionally biased region" description="Low complexity" evidence="1">
    <location>
        <begin position="114"/>
        <end position="134"/>
    </location>
</feature>
<keyword evidence="4" id="KW-1185">Reference proteome</keyword>
<evidence type="ECO:0000256" key="1">
    <source>
        <dbReference type="SAM" id="MobiDB-lite"/>
    </source>
</evidence>
<feature type="region of interest" description="Disordered" evidence="1">
    <location>
        <begin position="357"/>
        <end position="384"/>
    </location>
</feature>
<dbReference type="RefSeq" id="WP_191320781.1">
    <property type="nucleotide sequence ID" value="NZ_BNCG01000025.1"/>
</dbReference>
<feature type="chain" id="PRO_5046673495" evidence="2">
    <location>
        <begin position="22"/>
        <end position="384"/>
    </location>
</feature>
<dbReference type="Gene3D" id="2.60.40.1880">
    <property type="entry name" value="Invasion associated locus B (IalB) protein"/>
    <property type="match status" value="1"/>
</dbReference>
<feature type="region of interest" description="Disordered" evidence="1">
    <location>
        <begin position="52"/>
        <end position="134"/>
    </location>
</feature>
<evidence type="ECO:0000256" key="2">
    <source>
        <dbReference type="SAM" id="SignalP"/>
    </source>
</evidence>
<feature type="compositionally biased region" description="Polar residues" evidence="1">
    <location>
        <begin position="174"/>
        <end position="191"/>
    </location>
</feature>
<feature type="compositionally biased region" description="Basic and acidic residues" evidence="1">
    <location>
        <begin position="371"/>
        <end position="384"/>
    </location>
</feature>
<name>A0ABV7UHM3_9HYPH</name>
<feature type="signal peptide" evidence="2">
    <location>
        <begin position="1"/>
        <end position="21"/>
    </location>
</feature>
<comment type="caution">
    <text evidence="3">The sequence shown here is derived from an EMBL/GenBank/DDBJ whole genome shotgun (WGS) entry which is preliminary data.</text>
</comment>
<organism evidence="3 4">
    <name type="scientific">Camelimonas fluminis</name>
    <dbReference type="NCBI Taxonomy" id="1576911"/>
    <lineage>
        <taxon>Bacteria</taxon>
        <taxon>Pseudomonadati</taxon>
        <taxon>Pseudomonadota</taxon>
        <taxon>Alphaproteobacteria</taxon>
        <taxon>Hyphomicrobiales</taxon>
        <taxon>Chelatococcaceae</taxon>
        <taxon>Camelimonas</taxon>
    </lineage>
</organism>
<evidence type="ECO:0000313" key="4">
    <source>
        <dbReference type="Proteomes" id="UP001595704"/>
    </source>
</evidence>
<dbReference type="InterPro" id="IPR038696">
    <property type="entry name" value="IalB_sf"/>
</dbReference>
<proteinExistence type="predicted"/>
<dbReference type="Proteomes" id="UP001595704">
    <property type="component" value="Unassembled WGS sequence"/>
</dbReference>
<sequence length="384" mass="39890">MQNSFPLLVTCSLVALTLNTAASIANQPQRAMTLPGGETRVVAPPPLMIEAGDWDAPSTTTSLFGEQQKPPAQYAPPRPAAAHPALPATRPQPAPATGPNAVAPKALVDNTVDSASKPAAAPSKAKPGSSNPAKIGPVAGASTAVDIGPVVKSLGIIPAGKLPPEISTPDIKQPSPQNRATIKPASSSQAKQAPRFTGSEGRAKPVDLAALKSAGTAVGDILDISRRFDDWTLACALRLDINERVCSIQQTIDRGADGSIEWKIATTSEGKAVVVFSFDDTVEPSSGFTVGISGFEKKIPATEWACKTGKCETSMLIIGPVAGWFSENPKISFAYSRSGKQQTLNASMAGFQKAMTASHNPLGTRPQDATVDVKPKSEKTALAR</sequence>
<keyword evidence="2" id="KW-0732">Signal</keyword>